<dbReference type="Proteomes" id="UP001139311">
    <property type="component" value="Unassembled WGS sequence"/>
</dbReference>
<dbReference type="AlphaFoldDB" id="A0A9X1IAN4"/>
<reference evidence="2" key="1">
    <citation type="submission" date="2021-10" db="EMBL/GenBank/DDBJ databases">
        <title>Roseicella aerolatum sp. nov., isolated from aerosols of e-waste dismantling site.</title>
        <authorList>
            <person name="Qin T."/>
        </authorList>
    </citation>
    <scope>NUCLEOTIDE SEQUENCE</scope>
    <source>
        <strain evidence="2">GB24</strain>
    </source>
</reference>
<dbReference type="EMBL" id="JAJAQI010000007">
    <property type="protein sequence ID" value="MCB4821316.1"/>
    <property type="molecule type" value="Genomic_DNA"/>
</dbReference>
<dbReference type="PANTHER" id="PTHR41795">
    <property type="entry name" value="EXOPOLYSACCHARIDE SYNTHESIS PROTEIN"/>
    <property type="match status" value="1"/>
</dbReference>
<proteinExistence type="predicted"/>
<evidence type="ECO:0000313" key="3">
    <source>
        <dbReference type="Proteomes" id="UP001139311"/>
    </source>
</evidence>
<comment type="caution">
    <text evidence="2">The sequence shown here is derived from an EMBL/GenBank/DDBJ whole genome shotgun (WGS) entry which is preliminary data.</text>
</comment>
<keyword evidence="1" id="KW-0472">Membrane</keyword>
<evidence type="ECO:0000313" key="2">
    <source>
        <dbReference type="EMBL" id="MCB4821316.1"/>
    </source>
</evidence>
<sequence>MPARPVPAEIALGVLLDRFRRAGHGVVLLALALPAVIPVPLAGLPAGLGLLVAGMRLLLGSERPWLPGALRRVRLPRPMVGAALGRFVRLLRRAGLRPRRRLEALGGPWGRQLAGLAVLINAGVILLPLPLGNQLPALAVASFGLGLLRRDGALLLAGHALTAAGLAWAATLLLVGHRLASWATLLLWN</sequence>
<dbReference type="Pfam" id="PF06055">
    <property type="entry name" value="ExoD"/>
    <property type="match status" value="1"/>
</dbReference>
<evidence type="ECO:0000256" key="1">
    <source>
        <dbReference type="SAM" id="Phobius"/>
    </source>
</evidence>
<keyword evidence="1" id="KW-1133">Transmembrane helix</keyword>
<dbReference type="PIRSF" id="PIRSF033239">
    <property type="entry name" value="ExoD"/>
    <property type="match status" value="1"/>
</dbReference>
<feature type="transmembrane region" description="Helical" evidence="1">
    <location>
        <begin position="152"/>
        <end position="175"/>
    </location>
</feature>
<organism evidence="2 3">
    <name type="scientific">Roseicella aerolata</name>
    <dbReference type="NCBI Taxonomy" id="2883479"/>
    <lineage>
        <taxon>Bacteria</taxon>
        <taxon>Pseudomonadati</taxon>
        <taxon>Pseudomonadota</taxon>
        <taxon>Alphaproteobacteria</taxon>
        <taxon>Acetobacterales</taxon>
        <taxon>Roseomonadaceae</taxon>
        <taxon>Roseicella</taxon>
    </lineage>
</organism>
<protein>
    <submittedName>
        <fullName evidence="2">Exopolysaccharide biosynthesis protein</fullName>
    </submittedName>
</protein>
<keyword evidence="3" id="KW-1185">Reference proteome</keyword>
<keyword evidence="1" id="KW-0812">Transmembrane</keyword>
<name>A0A9X1IAN4_9PROT</name>
<accession>A0A9X1IAN4</accession>
<gene>
    <name evidence="2" type="ORF">LHA35_06170</name>
</gene>
<dbReference type="PANTHER" id="PTHR41795:SF1">
    <property type="entry name" value="EXOPOLYSACCHARIDE SYNTHESIS PROTEIN"/>
    <property type="match status" value="1"/>
</dbReference>
<dbReference type="RefSeq" id="WP_226605885.1">
    <property type="nucleotide sequence ID" value="NZ_JAJAQI010000007.1"/>
</dbReference>
<dbReference type="InterPro" id="IPR010331">
    <property type="entry name" value="ExoD"/>
</dbReference>
<feature type="transmembrane region" description="Helical" evidence="1">
    <location>
        <begin position="26"/>
        <end position="55"/>
    </location>
</feature>